<keyword evidence="7" id="KW-0998">Cell outer membrane</keyword>
<evidence type="ECO:0000256" key="6">
    <source>
        <dbReference type="ARBA" id="ARBA00023136"/>
    </source>
</evidence>
<dbReference type="Gene3D" id="2.60.40.10">
    <property type="entry name" value="Immunoglobulins"/>
    <property type="match status" value="1"/>
</dbReference>
<evidence type="ECO:0000256" key="4">
    <source>
        <dbReference type="ARBA" id="ARBA00022525"/>
    </source>
</evidence>
<comment type="caution">
    <text evidence="8">The sequence shown here is derived from an EMBL/GenBank/DDBJ whole genome shotgun (WGS) entry which is preliminary data.</text>
</comment>
<dbReference type="SMART" id="SM00710">
    <property type="entry name" value="PbH1"/>
    <property type="match status" value="13"/>
</dbReference>
<evidence type="ECO:0000256" key="5">
    <source>
        <dbReference type="ARBA" id="ARBA00022729"/>
    </source>
</evidence>
<keyword evidence="6" id="KW-0472">Membrane</keyword>
<dbReference type="InterPro" id="IPR012334">
    <property type="entry name" value="Pectin_lyas_fold"/>
</dbReference>
<dbReference type="Proteomes" id="UP000713479">
    <property type="component" value="Unassembled WGS sequence"/>
</dbReference>
<dbReference type="InterPro" id="IPR013783">
    <property type="entry name" value="Ig-like_fold"/>
</dbReference>
<name>A0A8T3VFK3_9EURY</name>
<dbReference type="NCBIfam" id="TIGR01376">
    <property type="entry name" value="POMP_repeat"/>
    <property type="match status" value="1"/>
</dbReference>
<evidence type="ECO:0000256" key="2">
    <source>
        <dbReference type="ARBA" id="ARBA00004442"/>
    </source>
</evidence>
<gene>
    <name evidence="8" type="ORF">E7Z74_03110</name>
</gene>
<dbReference type="SUPFAM" id="SSF49373">
    <property type="entry name" value="Invasin/intimin cell-adhesion fragments"/>
    <property type="match status" value="1"/>
</dbReference>
<evidence type="ECO:0000256" key="3">
    <source>
        <dbReference type="ARBA" id="ARBA00004613"/>
    </source>
</evidence>
<dbReference type="InterPro" id="IPR006626">
    <property type="entry name" value="PbH1"/>
</dbReference>
<evidence type="ECO:0000256" key="1">
    <source>
        <dbReference type="ARBA" id="ARBA00004196"/>
    </source>
</evidence>
<dbReference type="Gene3D" id="2.160.20.10">
    <property type="entry name" value="Single-stranded right-handed beta-helix, Pectin lyase-like"/>
    <property type="match status" value="3"/>
</dbReference>
<accession>A0A8T3VFK3</accession>
<evidence type="ECO:0000313" key="9">
    <source>
        <dbReference type="Proteomes" id="UP000713479"/>
    </source>
</evidence>
<keyword evidence="5" id="KW-0732">Signal</keyword>
<organism evidence="8 9">
    <name type="scientific">Methanobrevibacter millerae</name>
    <dbReference type="NCBI Taxonomy" id="230361"/>
    <lineage>
        <taxon>Archaea</taxon>
        <taxon>Methanobacteriati</taxon>
        <taxon>Methanobacteriota</taxon>
        <taxon>Methanomada group</taxon>
        <taxon>Methanobacteria</taxon>
        <taxon>Methanobacteriales</taxon>
        <taxon>Methanobacteriaceae</taxon>
        <taxon>Methanobrevibacter</taxon>
    </lineage>
</organism>
<proteinExistence type="predicted"/>
<dbReference type="SUPFAM" id="SSF51126">
    <property type="entry name" value="Pectin lyase-like"/>
    <property type="match status" value="3"/>
</dbReference>
<reference evidence="8" key="1">
    <citation type="submission" date="2019-04" db="EMBL/GenBank/DDBJ databases">
        <title>Evolution of Biomass-Degrading Anaerobic Consortia Revealed by Metagenomics.</title>
        <authorList>
            <person name="Peng X."/>
        </authorList>
    </citation>
    <scope>NUCLEOTIDE SEQUENCE</scope>
    <source>
        <strain evidence="8">SIG13</strain>
    </source>
</reference>
<dbReference type="EMBL" id="SUTF01000003">
    <property type="protein sequence ID" value="MBE6510244.1"/>
    <property type="molecule type" value="Genomic_DNA"/>
</dbReference>
<dbReference type="GO" id="GO:0005576">
    <property type="term" value="C:extracellular region"/>
    <property type="evidence" value="ECO:0007669"/>
    <property type="project" value="UniProtKB-SubCell"/>
</dbReference>
<dbReference type="InterPro" id="IPR008964">
    <property type="entry name" value="Invasin/intimin_cell_adhesion"/>
</dbReference>
<evidence type="ECO:0000313" key="8">
    <source>
        <dbReference type="EMBL" id="MBE6510244.1"/>
    </source>
</evidence>
<keyword evidence="4" id="KW-0964">Secreted</keyword>
<sequence length="1943" mass="210104">MKNKIILFFLLIFVLVSLGAVSAADANDAVLADEGASDIYVNIGGNDSNAGTSAAPYATISKAIEESGNSSTIHLSEGIFTGENNSALTVNKGNLAYNGTITIVGAGIDKTIIDLNGTQFLWINSRNSIALTNLAIINGYSSYGGAVYSEGSLTVDNVKFENNFASSSGGAVYAYGIIDIQNSIFENNYVTSASSRGGTIYVSANSENYAVINNNKFKNSYAGRQGGTIYASYANITNNEIENSTATGTSALGGAIYSQLSNFKNNTMIDCTSGSGNGDKIYASSFTSGVLTIMDNSTFDVLSTTIELNAILTDDMGNAIHGPSISFYFNDTFIGYASSQNGIVTGTFTKLLDNGIYTVNAGNTNGKVITATANYKLDRTFNDLYVSPTLGNDTTGNGSKNNPYASIKKAITEGFNEGSFLNIYLLEGTYAGSDNTAISLTNLGYLNIIGENDNVIIDGNNTAMQAFNFGQNLNLELTNITFASFNGRWSNVIYNSQNYQNPTKAILKNITFENNTVQTLINLNSNNELYGCKVINNQLSSIGYNMYIIDNFTVINNKGNGLTISFVYGGGTISNSLFKDNEITGTGSIITSVNISMNNRFENNSIRAFSASSSNNLFRSINDTFINLTSSNGAVLEQSGNVEFINAKFINNTATNLGGVVYHRTGNLTFTDCTFENNKAQNGNDIYCAPNNNQYPILNAENTLTFVSVNSTYARSALSAVLNVSGLQVSGYPVKFYLNGTYMGTAQIVNNVANFTAVGIPDGIYEISGTVDYLNGTKIVKGILNLNAKPTDVYDTYVSQTGNDTTGNGSIDNPFATIKHAYDNAMNQNALSIVIHTNGTLKGEGNTLLNLNPDVNLTIVGMDKDTSIMDAENNKYVFEFEPYTDNVAVRVENLTIINGVTGAYISLSGGQIQHVGLIRSRGMYFEIENCLFTNVTGHALSAEKQYSSFIMNNCEFIDSTGAFFLYNGGAEYINITNSIFKNNTFKVVSNGRTSVMPGIIYISTTGNDIPYFPTVFMENLTFDGTYSDTVISNGGSLYLRGVNATIVNSRFNSINCSAIGLWGSYSSNSNLSIINSTFDNNYYDFNSGYSSQGDVRPIIELINTTIINGGGVIYPDPRYQNIWWNVVNSSFINMTRAMVFNGADLYTINSGKYCPVVNITNTLFLNNPYGINIAQGNISESSFYNSPLYLVSGLGSQAPPKIVYLNNNYWNSSTPNYNITTTSHTVYCDTWIVPGLTTNNVSGPVQNITLAFMSFDGENYDVYDVSNIPLFDENFTISVTEGTITPTSGILTKDGVNFTYTYDGLGNQTITAVLDNNITAELNVTFYKLETQLNLTINSDELHVGDNLTVNVVLADKDANLINGSVDVYLNSVLVDTIDVINGEGVLSIVMDKVPRVYEVFANYTGADKYQSSVNATTFTLSETEMNVSVENNNSKENVTFNVELNYPANGTVDVTIGNDTYTAPVEDGVAKLVIPPMDIGEYEALVSYNGIVNQTVPFNITRDTKTNIKAEDVEMYYLDGTKLNITLTDAYDEALANETILVSVGDKNYTAITNDEGIATVDLDVAAGNYTAVISYVGSETQDAANTTANIVVLTNTATVIVADDLVMYYKNGSRLYVTLTDALGNVLANESVIIELNGANYTRVTDANGTASIAINLDAKTYNATLYYKGSETQDAANKTVTIDVLSTINGKDITKVFRNGTQYYATFTDGQGNPLANGTMVRFNINGVMYDRKVNENGTARLNINLDQGTYILTAIHPDNGEMASNNITVLPKITENSDLVKYYRNDSQYVVRIIGDDGNPVGANETVTFNINGVMYERKTNESGHAKLNINLQPGDYIITAMYGGCNVANNITVKPILNATNVTMKYRDGTQFKASLVDGQGNPYAGQNVTFNINGVFYNRETDSQGIAKLNINLMAGEYIITSMYNNAAISNKITISA</sequence>
<evidence type="ECO:0000256" key="7">
    <source>
        <dbReference type="ARBA" id="ARBA00023237"/>
    </source>
</evidence>
<comment type="subcellular location">
    <subcellularLocation>
        <location evidence="1">Cell envelope</location>
    </subcellularLocation>
    <subcellularLocation>
        <location evidence="2">Cell outer membrane</location>
    </subcellularLocation>
    <subcellularLocation>
        <location evidence="3">Secreted</location>
    </subcellularLocation>
</comment>
<dbReference type="InterPro" id="IPR003368">
    <property type="entry name" value="POMP_repeat"/>
</dbReference>
<protein>
    <submittedName>
        <fullName evidence="8">Adhesin</fullName>
    </submittedName>
</protein>
<dbReference type="InterPro" id="IPR011050">
    <property type="entry name" value="Pectin_lyase_fold/virulence"/>
</dbReference>